<dbReference type="CDD" id="cd00075">
    <property type="entry name" value="HATPase"/>
    <property type="match status" value="1"/>
</dbReference>
<evidence type="ECO:0000256" key="3">
    <source>
        <dbReference type="ARBA" id="ARBA00022553"/>
    </source>
</evidence>
<dbReference type="GO" id="GO:0000155">
    <property type="term" value="F:phosphorelay sensor kinase activity"/>
    <property type="evidence" value="ECO:0007669"/>
    <property type="project" value="TreeGrafter"/>
</dbReference>
<dbReference type="GO" id="GO:0005524">
    <property type="term" value="F:ATP binding"/>
    <property type="evidence" value="ECO:0007669"/>
    <property type="project" value="UniProtKB-KW"/>
</dbReference>
<dbReference type="AlphaFoldDB" id="A0A9X1TUV0"/>
<sequence>GDKIKQTGAVITSDLKVSQILFSKKNLRSILFNLVSNAIKYRSEDTPVVTIQTATVGEFIALTVQDNGTGMAEGDIDKIFHKYHRLQTDHEGQGIGLYLAKKIIDAAGGSIRVESALGTGSEFVIYFPS</sequence>
<proteinExistence type="predicted"/>
<dbReference type="InterPro" id="IPR005467">
    <property type="entry name" value="His_kinase_dom"/>
</dbReference>
<dbReference type="PANTHER" id="PTHR43547:SF2">
    <property type="entry name" value="HYBRID SIGNAL TRANSDUCTION HISTIDINE KINASE C"/>
    <property type="match status" value="1"/>
</dbReference>
<feature type="domain" description="Histidine kinase" evidence="4">
    <location>
        <begin position="27"/>
        <end position="129"/>
    </location>
</feature>
<comment type="caution">
    <text evidence="5">The sequence shown here is derived from an EMBL/GenBank/DDBJ whole genome shotgun (WGS) entry which is preliminary data.</text>
</comment>
<dbReference type="PANTHER" id="PTHR43547">
    <property type="entry name" value="TWO-COMPONENT HISTIDINE KINASE"/>
    <property type="match status" value="1"/>
</dbReference>
<dbReference type="SUPFAM" id="SSF55874">
    <property type="entry name" value="ATPase domain of HSP90 chaperone/DNA topoisomerase II/histidine kinase"/>
    <property type="match status" value="1"/>
</dbReference>
<dbReference type="SMART" id="SM00387">
    <property type="entry name" value="HATPase_c"/>
    <property type="match status" value="1"/>
</dbReference>
<keyword evidence="5" id="KW-0547">Nucleotide-binding</keyword>
<evidence type="ECO:0000256" key="1">
    <source>
        <dbReference type="ARBA" id="ARBA00000085"/>
    </source>
</evidence>
<evidence type="ECO:0000313" key="6">
    <source>
        <dbReference type="Proteomes" id="UP001139411"/>
    </source>
</evidence>
<keyword evidence="3" id="KW-0597">Phosphoprotein</keyword>
<dbReference type="InterPro" id="IPR036890">
    <property type="entry name" value="HATPase_C_sf"/>
</dbReference>
<feature type="non-terminal residue" evidence="5">
    <location>
        <position position="1"/>
    </location>
</feature>
<reference evidence="5" key="1">
    <citation type="submission" date="2022-01" db="EMBL/GenBank/DDBJ databases">
        <title>Novel species in genus Dyadobacter.</title>
        <authorList>
            <person name="Ma C."/>
        </authorList>
    </citation>
    <scope>NUCLEOTIDE SEQUENCE</scope>
    <source>
        <strain evidence="5">CY357</strain>
    </source>
</reference>
<dbReference type="PROSITE" id="PS50109">
    <property type="entry name" value="HIS_KIN"/>
    <property type="match status" value="1"/>
</dbReference>
<dbReference type="PRINTS" id="PR00344">
    <property type="entry name" value="BCTRLSENSOR"/>
</dbReference>
<dbReference type="EC" id="2.7.13.3" evidence="2"/>
<dbReference type="EMBL" id="JAKFFV010000032">
    <property type="protein sequence ID" value="MCF2501729.1"/>
    <property type="molecule type" value="Genomic_DNA"/>
</dbReference>
<dbReference type="Proteomes" id="UP001139411">
    <property type="component" value="Unassembled WGS sequence"/>
</dbReference>
<dbReference type="RefSeq" id="WP_235179818.1">
    <property type="nucleotide sequence ID" value="NZ_JAKFFV010000032.1"/>
</dbReference>
<keyword evidence="5" id="KW-0067">ATP-binding</keyword>
<accession>A0A9X1TUV0</accession>
<gene>
    <name evidence="5" type="ORF">L0661_25650</name>
</gene>
<dbReference type="InterPro" id="IPR004358">
    <property type="entry name" value="Sig_transdc_His_kin-like_C"/>
</dbReference>
<organism evidence="5 6">
    <name type="scientific">Dyadobacter chenhuakuii</name>
    <dbReference type="NCBI Taxonomy" id="2909339"/>
    <lineage>
        <taxon>Bacteria</taxon>
        <taxon>Pseudomonadati</taxon>
        <taxon>Bacteroidota</taxon>
        <taxon>Cytophagia</taxon>
        <taxon>Cytophagales</taxon>
        <taxon>Spirosomataceae</taxon>
        <taxon>Dyadobacter</taxon>
    </lineage>
</organism>
<comment type="catalytic activity">
    <reaction evidence="1">
        <text>ATP + protein L-histidine = ADP + protein N-phospho-L-histidine.</text>
        <dbReference type="EC" id="2.7.13.3"/>
    </reaction>
</comment>
<dbReference type="InterPro" id="IPR003594">
    <property type="entry name" value="HATPase_dom"/>
</dbReference>
<protein>
    <recommendedName>
        <fullName evidence="2">histidine kinase</fullName>
        <ecNumber evidence="2">2.7.13.3</ecNumber>
    </recommendedName>
</protein>
<evidence type="ECO:0000313" key="5">
    <source>
        <dbReference type="EMBL" id="MCF2501729.1"/>
    </source>
</evidence>
<evidence type="ECO:0000259" key="4">
    <source>
        <dbReference type="PROSITE" id="PS50109"/>
    </source>
</evidence>
<dbReference type="Pfam" id="PF02518">
    <property type="entry name" value="HATPase_c"/>
    <property type="match status" value="1"/>
</dbReference>
<dbReference type="Gene3D" id="3.30.565.10">
    <property type="entry name" value="Histidine kinase-like ATPase, C-terminal domain"/>
    <property type="match status" value="1"/>
</dbReference>
<name>A0A9X1TUV0_9BACT</name>
<evidence type="ECO:0000256" key="2">
    <source>
        <dbReference type="ARBA" id="ARBA00012438"/>
    </source>
</evidence>